<proteinExistence type="predicted"/>
<gene>
    <name evidence="2" type="ORF">GCM10012285_47970</name>
</gene>
<feature type="compositionally biased region" description="Basic residues" evidence="1">
    <location>
        <begin position="56"/>
        <end position="75"/>
    </location>
</feature>
<organism evidence="2 3">
    <name type="scientific">Streptomyces kronopolitis</name>
    <dbReference type="NCBI Taxonomy" id="1612435"/>
    <lineage>
        <taxon>Bacteria</taxon>
        <taxon>Bacillati</taxon>
        <taxon>Actinomycetota</taxon>
        <taxon>Actinomycetes</taxon>
        <taxon>Kitasatosporales</taxon>
        <taxon>Streptomycetaceae</taxon>
        <taxon>Streptomyces</taxon>
    </lineage>
</organism>
<evidence type="ECO:0000256" key="1">
    <source>
        <dbReference type="SAM" id="MobiDB-lite"/>
    </source>
</evidence>
<name>A0ABQ2JR61_9ACTN</name>
<feature type="region of interest" description="Disordered" evidence="1">
    <location>
        <begin position="1"/>
        <end position="94"/>
    </location>
</feature>
<dbReference type="EMBL" id="BMND01000023">
    <property type="protein sequence ID" value="GGN54821.1"/>
    <property type="molecule type" value="Genomic_DNA"/>
</dbReference>
<keyword evidence="3" id="KW-1185">Reference proteome</keyword>
<protein>
    <submittedName>
        <fullName evidence="2">Uncharacterized protein</fullName>
    </submittedName>
</protein>
<accession>A0ABQ2JR61</accession>
<evidence type="ECO:0000313" key="3">
    <source>
        <dbReference type="Proteomes" id="UP000600080"/>
    </source>
</evidence>
<evidence type="ECO:0000313" key="2">
    <source>
        <dbReference type="EMBL" id="GGN54821.1"/>
    </source>
</evidence>
<sequence>MGLPAVRETAAAPFAGTPYENSPQGPWTPYGGALDVTSGVVHIPRSGALDPDDRPLRHRRGRGGHSARGPVRRHGQALPEPTPGRARQKKEIEQ</sequence>
<reference evidence="3" key="1">
    <citation type="journal article" date="2019" name="Int. J. Syst. Evol. Microbiol.">
        <title>The Global Catalogue of Microorganisms (GCM) 10K type strain sequencing project: providing services to taxonomists for standard genome sequencing and annotation.</title>
        <authorList>
            <consortium name="The Broad Institute Genomics Platform"/>
            <consortium name="The Broad Institute Genome Sequencing Center for Infectious Disease"/>
            <person name="Wu L."/>
            <person name="Ma J."/>
        </authorList>
    </citation>
    <scope>NUCLEOTIDE SEQUENCE [LARGE SCALE GENOMIC DNA]</scope>
    <source>
        <strain evidence="3">CGMCC 4.7323</strain>
    </source>
</reference>
<dbReference type="Proteomes" id="UP000600080">
    <property type="component" value="Unassembled WGS sequence"/>
</dbReference>
<comment type="caution">
    <text evidence="2">The sequence shown here is derived from an EMBL/GenBank/DDBJ whole genome shotgun (WGS) entry which is preliminary data.</text>
</comment>